<dbReference type="OrthoDB" id="190201at2759"/>
<evidence type="ECO:0000313" key="2">
    <source>
        <dbReference type="Proteomes" id="UP000785200"/>
    </source>
</evidence>
<comment type="caution">
    <text evidence="1">The sequence shown here is derived from an EMBL/GenBank/DDBJ whole genome shotgun (WGS) entry which is preliminary data.</text>
</comment>
<organism evidence="1 2">
    <name type="scientific">Hyphodiscus hymeniophilus</name>
    <dbReference type="NCBI Taxonomy" id="353542"/>
    <lineage>
        <taxon>Eukaryota</taxon>
        <taxon>Fungi</taxon>
        <taxon>Dikarya</taxon>
        <taxon>Ascomycota</taxon>
        <taxon>Pezizomycotina</taxon>
        <taxon>Leotiomycetes</taxon>
        <taxon>Helotiales</taxon>
        <taxon>Hyphodiscaceae</taxon>
        <taxon>Hyphodiscus</taxon>
    </lineage>
</organism>
<feature type="non-terminal residue" evidence="1">
    <location>
        <position position="1"/>
    </location>
</feature>
<accession>A0A9P6VJE4</accession>
<sequence>TAIKNIYVPKATPCRRRRPLYADFAPRAKPSSMLFSMLPSAVQSRLPRLSSLRKSVSMYGLATVRRGHGSRGPWSGSRTPDMAMVLSGARPTEELGYEIDSLSSDDELTKLDDAGMRRPMVELTESTSGIGWKFANQGLNLLSLTVEESTTMSQDPRFGNPDFARQLYLHALTYLIRGLPSDLTTEEQFSVRSALPIGVVDPLQLKMDTGIESSKAPRESDAEPSLLHRTLASTIVQLFILFQFLLPYLKYLLSAAYQYEREHKISEKVLSQSIETVDTIGKRSLSITGAIYGMGDGKVGQIITHAASWIVEGVTGGIHEGVGEGMVIMGARRASPSGIEKR</sequence>
<keyword evidence="2" id="KW-1185">Reference proteome</keyword>
<dbReference type="Proteomes" id="UP000785200">
    <property type="component" value="Unassembled WGS sequence"/>
</dbReference>
<gene>
    <name evidence="1" type="ORF">D0Z07_4532</name>
</gene>
<evidence type="ECO:0000313" key="1">
    <source>
        <dbReference type="EMBL" id="KAG0649211.1"/>
    </source>
</evidence>
<proteinExistence type="predicted"/>
<dbReference type="AlphaFoldDB" id="A0A9P6VJE4"/>
<protein>
    <submittedName>
        <fullName evidence="1">Uncharacterized protein</fullName>
    </submittedName>
</protein>
<name>A0A9P6VJE4_9HELO</name>
<dbReference type="EMBL" id="VNKQ01000008">
    <property type="protein sequence ID" value="KAG0649211.1"/>
    <property type="molecule type" value="Genomic_DNA"/>
</dbReference>
<reference evidence="1" key="1">
    <citation type="submission" date="2019-07" db="EMBL/GenBank/DDBJ databases">
        <title>Hyphodiscus hymeniophilus genome sequencing and assembly.</title>
        <authorList>
            <person name="Kramer G."/>
            <person name="Nodwell J."/>
        </authorList>
    </citation>
    <scope>NUCLEOTIDE SEQUENCE</scope>
    <source>
        <strain evidence="1">ATCC 34498</strain>
    </source>
</reference>